<dbReference type="PANTHER" id="PTHR11059:SF0">
    <property type="entry name" value="DNA REPAIR PROTEIN RECN"/>
    <property type="match status" value="1"/>
</dbReference>
<dbReference type="InterPro" id="IPR004604">
    <property type="entry name" value="DNA_recomb/repair_RecN"/>
</dbReference>
<comment type="caution">
    <text evidence="8">The sequence shown here is derived from an EMBL/GenBank/DDBJ whole genome shotgun (WGS) entry which is preliminary data.</text>
</comment>
<dbReference type="GO" id="GO:0005524">
    <property type="term" value="F:ATP binding"/>
    <property type="evidence" value="ECO:0007669"/>
    <property type="project" value="UniProtKB-KW"/>
</dbReference>
<keyword evidence="6" id="KW-0234">DNA repair</keyword>
<dbReference type="EMBL" id="AMCI01002074">
    <property type="protein sequence ID" value="EJX03697.1"/>
    <property type="molecule type" value="Genomic_DNA"/>
</dbReference>
<accession>J9G8Y3</accession>
<keyword evidence="5" id="KW-0067">ATP-binding</keyword>
<sequence>MAEFSTTERTRLWLEANELHLEDDSLMIRRTVDCHGRSRAWVNGIAVTVSQLRELGETLIDVHGQHAHQSLLKPQYQLKLLDDHAGTQQERQAVQEAYRRWQTAKKQLDDATSNADALAEKAERLSWMIEDLEVLAPKKGEWEALNVDHKRLAHAVAITDGLGVVLQTLTEGEAAVSSGLSEVHGKLSSLTRYDDRLADIASTIGTAIDLVEEAGRDVSRYLDRCDLDTESFERVDRRVSQYFELSRKFRTEPECLWELLDNSRRQLQSLTMKKDVEALIQAERTARETYDKKAKLLSEARLSGAKRLSEAVTKEMQKLAMKGARLEVSLIANPPSANGVEHCEFLIAGHAGVQTRPLIKVASGGELATHQSGDCRYYRRRNAGADFDL</sequence>
<comment type="similarity">
    <text evidence="1">Belongs to the RecN family.</text>
</comment>
<dbReference type="InterPro" id="IPR027417">
    <property type="entry name" value="P-loop_NTPase"/>
</dbReference>
<dbReference type="AlphaFoldDB" id="J9G8Y3"/>
<dbReference type="GO" id="GO:0043590">
    <property type="term" value="C:bacterial nucleoid"/>
    <property type="evidence" value="ECO:0007669"/>
    <property type="project" value="TreeGrafter"/>
</dbReference>
<proteinExistence type="inferred from homology"/>
<dbReference type="Gene3D" id="3.40.50.300">
    <property type="entry name" value="P-loop containing nucleotide triphosphate hydrolases"/>
    <property type="match status" value="2"/>
</dbReference>
<organism evidence="8">
    <name type="scientific">gut metagenome</name>
    <dbReference type="NCBI Taxonomy" id="749906"/>
    <lineage>
        <taxon>unclassified sequences</taxon>
        <taxon>metagenomes</taxon>
        <taxon>organismal metagenomes</taxon>
    </lineage>
</organism>
<dbReference type="GO" id="GO:0006310">
    <property type="term" value="P:DNA recombination"/>
    <property type="evidence" value="ECO:0007669"/>
    <property type="project" value="InterPro"/>
</dbReference>
<dbReference type="PANTHER" id="PTHR11059">
    <property type="entry name" value="DNA REPAIR PROTEIN RECN"/>
    <property type="match status" value="1"/>
</dbReference>
<evidence type="ECO:0000256" key="4">
    <source>
        <dbReference type="ARBA" id="ARBA00022763"/>
    </source>
</evidence>
<evidence type="ECO:0000256" key="3">
    <source>
        <dbReference type="ARBA" id="ARBA00022741"/>
    </source>
</evidence>
<evidence type="ECO:0000313" key="8">
    <source>
        <dbReference type="EMBL" id="EJX03697.1"/>
    </source>
</evidence>
<evidence type="ECO:0000256" key="7">
    <source>
        <dbReference type="ARBA" id="ARBA00033408"/>
    </source>
</evidence>
<dbReference type="GO" id="GO:0006281">
    <property type="term" value="P:DNA repair"/>
    <property type="evidence" value="ECO:0007669"/>
    <property type="project" value="UniProtKB-KW"/>
</dbReference>
<keyword evidence="3" id="KW-0547">Nucleotide-binding</keyword>
<keyword evidence="4" id="KW-0227">DNA damage</keyword>
<reference evidence="8" key="1">
    <citation type="journal article" date="2012" name="PLoS ONE">
        <title>Gene sets for utilization of primary and secondary nutrition supplies in the distal gut of endangered iberian lynx.</title>
        <authorList>
            <person name="Alcaide M."/>
            <person name="Messina E."/>
            <person name="Richter M."/>
            <person name="Bargiela R."/>
            <person name="Peplies J."/>
            <person name="Huws S.A."/>
            <person name="Newbold C.J."/>
            <person name="Golyshin P.N."/>
            <person name="Simon M.A."/>
            <person name="Lopez G."/>
            <person name="Yakimov M.M."/>
            <person name="Ferrer M."/>
        </authorList>
    </citation>
    <scope>NUCLEOTIDE SEQUENCE</scope>
</reference>
<gene>
    <name evidence="8" type="ORF">EVA_08198</name>
</gene>
<name>J9G8Y3_9ZZZZ</name>
<evidence type="ECO:0000256" key="1">
    <source>
        <dbReference type="ARBA" id="ARBA00009441"/>
    </source>
</evidence>
<evidence type="ECO:0000256" key="6">
    <source>
        <dbReference type="ARBA" id="ARBA00023204"/>
    </source>
</evidence>
<evidence type="ECO:0000256" key="2">
    <source>
        <dbReference type="ARBA" id="ARBA00021315"/>
    </source>
</evidence>
<dbReference type="SUPFAM" id="SSF52540">
    <property type="entry name" value="P-loop containing nucleoside triphosphate hydrolases"/>
    <property type="match status" value="1"/>
</dbReference>
<dbReference type="GO" id="GO:0009432">
    <property type="term" value="P:SOS response"/>
    <property type="evidence" value="ECO:0007669"/>
    <property type="project" value="TreeGrafter"/>
</dbReference>
<evidence type="ECO:0000256" key="5">
    <source>
        <dbReference type="ARBA" id="ARBA00022840"/>
    </source>
</evidence>
<protein>
    <recommendedName>
        <fullName evidence="2">DNA repair protein RecN</fullName>
    </recommendedName>
    <alternativeName>
        <fullName evidence="7">Recombination protein N</fullName>
    </alternativeName>
</protein>